<evidence type="ECO:0000313" key="10">
    <source>
        <dbReference type="EMBL" id="GMA29485.1"/>
    </source>
</evidence>
<comment type="subcellular location">
    <subcellularLocation>
        <location evidence="1">Cell membrane</location>
        <topology evidence="1">Multi-pass membrane protein</topology>
    </subcellularLocation>
</comment>
<feature type="compositionally biased region" description="Basic and acidic residues" evidence="8">
    <location>
        <begin position="700"/>
        <end position="711"/>
    </location>
</feature>
<dbReference type="EMBL" id="BSUL01000001">
    <property type="protein sequence ID" value="GMA29485.1"/>
    <property type="molecule type" value="Genomic_DNA"/>
</dbReference>
<keyword evidence="11" id="KW-1185">Reference proteome</keyword>
<evidence type="ECO:0000313" key="11">
    <source>
        <dbReference type="Proteomes" id="UP001157160"/>
    </source>
</evidence>
<keyword evidence="3" id="KW-0813">Transport</keyword>
<name>A0AA37UHT2_9MICO</name>
<organism evidence="10 11">
    <name type="scientific">Arenivirga flava</name>
    <dbReference type="NCBI Taxonomy" id="1930060"/>
    <lineage>
        <taxon>Bacteria</taxon>
        <taxon>Bacillati</taxon>
        <taxon>Actinomycetota</taxon>
        <taxon>Actinomycetes</taxon>
        <taxon>Micrococcales</taxon>
        <taxon>Microbacteriaceae</taxon>
        <taxon>Arenivirga</taxon>
    </lineage>
</organism>
<feature type="transmembrane region" description="Helical" evidence="9">
    <location>
        <begin position="406"/>
        <end position="429"/>
    </location>
</feature>
<feature type="transmembrane region" description="Helical" evidence="9">
    <location>
        <begin position="144"/>
        <end position="165"/>
    </location>
</feature>
<feature type="transmembrane region" description="Helical" evidence="9">
    <location>
        <begin position="497"/>
        <end position="518"/>
    </location>
</feature>
<dbReference type="PROSITE" id="PS01303">
    <property type="entry name" value="BCCT"/>
    <property type="match status" value="1"/>
</dbReference>
<dbReference type="InterPro" id="IPR018093">
    <property type="entry name" value="BCCT_CS"/>
</dbReference>
<feature type="compositionally biased region" description="Basic residues" evidence="8">
    <location>
        <begin position="17"/>
        <end position="26"/>
    </location>
</feature>
<accession>A0AA37UHT2</accession>
<dbReference type="Proteomes" id="UP001157160">
    <property type="component" value="Unassembled WGS sequence"/>
</dbReference>
<dbReference type="PANTHER" id="PTHR30047">
    <property type="entry name" value="HIGH-AFFINITY CHOLINE TRANSPORT PROTEIN-RELATED"/>
    <property type="match status" value="1"/>
</dbReference>
<dbReference type="InterPro" id="IPR000060">
    <property type="entry name" value="BCCT_transptr"/>
</dbReference>
<keyword evidence="4" id="KW-1003">Cell membrane</keyword>
<dbReference type="Pfam" id="PF02028">
    <property type="entry name" value="BCCT"/>
    <property type="match status" value="1"/>
</dbReference>
<comment type="caution">
    <text evidence="10">The sequence shown here is derived from an EMBL/GenBank/DDBJ whole genome shotgun (WGS) entry which is preliminary data.</text>
</comment>
<feature type="region of interest" description="Disordered" evidence="8">
    <location>
        <begin position="621"/>
        <end position="711"/>
    </location>
</feature>
<feature type="transmembrane region" description="Helical" evidence="9">
    <location>
        <begin position="104"/>
        <end position="124"/>
    </location>
</feature>
<feature type="transmembrane region" description="Helical" evidence="9">
    <location>
        <begin position="66"/>
        <end position="84"/>
    </location>
</feature>
<feature type="transmembrane region" description="Helical" evidence="9">
    <location>
        <begin position="456"/>
        <end position="476"/>
    </location>
</feature>
<evidence type="ECO:0000256" key="1">
    <source>
        <dbReference type="ARBA" id="ARBA00004651"/>
    </source>
</evidence>
<dbReference type="RefSeq" id="WP_284233644.1">
    <property type="nucleotide sequence ID" value="NZ_BSUL01000001.1"/>
</dbReference>
<feature type="transmembrane region" description="Helical" evidence="9">
    <location>
        <begin position="376"/>
        <end position="394"/>
    </location>
</feature>
<feature type="region of interest" description="Disordered" evidence="8">
    <location>
        <begin position="1"/>
        <end position="26"/>
    </location>
</feature>
<dbReference type="GO" id="GO:0005886">
    <property type="term" value="C:plasma membrane"/>
    <property type="evidence" value="ECO:0007669"/>
    <property type="project" value="UniProtKB-SubCell"/>
</dbReference>
<evidence type="ECO:0000256" key="6">
    <source>
        <dbReference type="ARBA" id="ARBA00022989"/>
    </source>
</evidence>
<sequence>MDEPEKTQSPAPDGPPPKRHPANRAGKGARRIAKELVDPAPDGIHPALIPGLGVEQTNRVFRTDRVVFTVALLFTVGFITWGIVAGDSLASFASGALDWVITYTGWFFTSIATVVLVFMLWVGFGRFGRIRLGTDDEKPEFSMFSWISMLFAAGMGIGLVFWGAAEPLTFFESPPPGSAEAGTVEAMHTALTQVLYHWGPQAWAFYALIGGAIAYGAYRRGRLPLISSIFAPLLGEHRTSGPIGKTIDIFAIIVTLFGTAASLGLGALQIGHGVEIIAGVGPVGNGLLIGVITVLTIAFIISAVSGVSRGIRALSNINAAVAMLLALFVFFVGPTMLILQVIPSVAAQFVGDLPQMIARSGSQGEEAQAFLSAWTIFYWAWWISWSPFVGMFIAKVSRGRTLRQFVSVVVIVPSAVSFLWFAIFGTTAIDDQMNGANLPVSPSEEVLFNVLADLPLAGITTVIAAVLVAIFFVTGADSASLVMGTLSQQGKPDPSRWVTIVWGTLVGAIAAVLLVAGGEEGGGLQALQNVTIVAALPFAIIMAFMMIAFTKDLRSDPLIMRDAYAERAVRHSVRVGLEEHGDDFALAAVKYDHSQDDLAWVEPKVDEALVETYTAAIDVIEPADDSGAEAPVDATEPAETTGTTMGGAPAQQPAAPPKVHGRRSASAIEPSTGAIGLPGRADADRSAAEGAAPGGVSDPELPKRRGERDPE</sequence>
<feature type="transmembrane region" description="Helical" evidence="9">
    <location>
        <begin position="287"/>
        <end position="307"/>
    </location>
</feature>
<keyword evidence="7 9" id="KW-0472">Membrane</keyword>
<feature type="transmembrane region" description="Helical" evidence="9">
    <location>
        <begin position="201"/>
        <end position="218"/>
    </location>
</feature>
<feature type="transmembrane region" description="Helical" evidence="9">
    <location>
        <begin position="530"/>
        <end position="550"/>
    </location>
</feature>
<evidence type="ECO:0000256" key="8">
    <source>
        <dbReference type="SAM" id="MobiDB-lite"/>
    </source>
</evidence>
<dbReference type="PANTHER" id="PTHR30047:SF7">
    <property type="entry name" value="HIGH-AFFINITY CHOLINE TRANSPORT PROTEIN"/>
    <property type="match status" value="1"/>
</dbReference>
<proteinExistence type="inferred from homology"/>
<keyword evidence="6 9" id="KW-1133">Transmembrane helix</keyword>
<evidence type="ECO:0000256" key="2">
    <source>
        <dbReference type="ARBA" id="ARBA00005658"/>
    </source>
</evidence>
<reference evidence="10 11" key="1">
    <citation type="journal article" date="2014" name="Int. J. Syst. Evol. Microbiol.">
        <title>Complete genome sequence of Corynebacterium casei LMG S-19264T (=DSM 44701T), isolated from a smear-ripened cheese.</title>
        <authorList>
            <consortium name="US DOE Joint Genome Institute (JGI-PGF)"/>
            <person name="Walter F."/>
            <person name="Albersmeier A."/>
            <person name="Kalinowski J."/>
            <person name="Ruckert C."/>
        </authorList>
    </citation>
    <scope>NUCLEOTIDE SEQUENCE [LARGE SCALE GENOMIC DNA]</scope>
    <source>
        <strain evidence="10 11">NBRC 112289</strain>
    </source>
</reference>
<dbReference type="AlphaFoldDB" id="A0AA37UHT2"/>
<gene>
    <name evidence="10" type="ORF">GCM10025874_27380</name>
</gene>
<keyword evidence="5 9" id="KW-0812">Transmembrane</keyword>
<evidence type="ECO:0000256" key="9">
    <source>
        <dbReference type="SAM" id="Phobius"/>
    </source>
</evidence>
<comment type="similarity">
    <text evidence="2">Belongs to the BCCT transporter (TC 2.A.15) family.</text>
</comment>
<feature type="transmembrane region" description="Helical" evidence="9">
    <location>
        <begin position="319"/>
        <end position="342"/>
    </location>
</feature>
<feature type="transmembrane region" description="Helical" evidence="9">
    <location>
        <begin position="247"/>
        <end position="267"/>
    </location>
</feature>
<dbReference type="GO" id="GO:0022857">
    <property type="term" value="F:transmembrane transporter activity"/>
    <property type="evidence" value="ECO:0007669"/>
    <property type="project" value="InterPro"/>
</dbReference>
<evidence type="ECO:0000256" key="4">
    <source>
        <dbReference type="ARBA" id="ARBA00022475"/>
    </source>
</evidence>
<protein>
    <submittedName>
        <fullName evidence="10">Choline transporter</fullName>
    </submittedName>
</protein>
<evidence type="ECO:0000256" key="3">
    <source>
        <dbReference type="ARBA" id="ARBA00022448"/>
    </source>
</evidence>
<dbReference type="NCBIfam" id="TIGR00842">
    <property type="entry name" value="bcct"/>
    <property type="match status" value="1"/>
</dbReference>
<evidence type="ECO:0000256" key="5">
    <source>
        <dbReference type="ARBA" id="ARBA00022692"/>
    </source>
</evidence>
<evidence type="ECO:0000256" key="7">
    <source>
        <dbReference type="ARBA" id="ARBA00023136"/>
    </source>
</evidence>